<name>A0ACC2PA30_9HYME</name>
<accession>A0ACC2PA30</accession>
<proteinExistence type="predicted"/>
<reference evidence="1" key="1">
    <citation type="submission" date="2023-04" db="EMBL/GenBank/DDBJ databases">
        <title>A chromosome-level genome assembly of the parasitoid wasp Eretmocerus hayati.</title>
        <authorList>
            <person name="Zhong Y."/>
            <person name="Liu S."/>
            <person name="Liu Y."/>
        </authorList>
    </citation>
    <scope>NUCLEOTIDE SEQUENCE</scope>
    <source>
        <strain evidence="1">ZJU_SS_LIU_2023</strain>
    </source>
</reference>
<dbReference type="EMBL" id="CM056742">
    <property type="protein sequence ID" value="KAJ8680159.1"/>
    <property type="molecule type" value="Genomic_DNA"/>
</dbReference>
<evidence type="ECO:0000313" key="2">
    <source>
        <dbReference type="Proteomes" id="UP001239111"/>
    </source>
</evidence>
<keyword evidence="2" id="KW-1185">Reference proteome</keyword>
<gene>
    <name evidence="1" type="ORF">QAD02_015946</name>
</gene>
<sequence>MAKYKGNSQKDAKKVLDSSQNGKSHPRGASGHPRGHASDPDAKGDKDSVENYSKYSKKTGFLSKSDQDLVTHLALKTIEARELMELMNELGEKISRESLHISPSRLEILEDEMPKAQWWHNGKKVGKPEEIREITLVLKHRYEEYDDEDADIFILTEYPKV</sequence>
<evidence type="ECO:0000313" key="1">
    <source>
        <dbReference type="EMBL" id="KAJ8680159.1"/>
    </source>
</evidence>
<dbReference type="Proteomes" id="UP001239111">
    <property type="component" value="Chromosome 2"/>
</dbReference>
<organism evidence="1 2">
    <name type="scientific">Eretmocerus hayati</name>
    <dbReference type="NCBI Taxonomy" id="131215"/>
    <lineage>
        <taxon>Eukaryota</taxon>
        <taxon>Metazoa</taxon>
        <taxon>Ecdysozoa</taxon>
        <taxon>Arthropoda</taxon>
        <taxon>Hexapoda</taxon>
        <taxon>Insecta</taxon>
        <taxon>Pterygota</taxon>
        <taxon>Neoptera</taxon>
        <taxon>Endopterygota</taxon>
        <taxon>Hymenoptera</taxon>
        <taxon>Apocrita</taxon>
        <taxon>Proctotrupomorpha</taxon>
        <taxon>Chalcidoidea</taxon>
        <taxon>Aphelinidae</taxon>
        <taxon>Aphelininae</taxon>
        <taxon>Eretmocerus</taxon>
    </lineage>
</organism>
<protein>
    <submittedName>
        <fullName evidence="1">Uncharacterized protein</fullName>
    </submittedName>
</protein>
<comment type="caution">
    <text evidence="1">The sequence shown here is derived from an EMBL/GenBank/DDBJ whole genome shotgun (WGS) entry which is preliminary data.</text>
</comment>